<evidence type="ECO:0000256" key="12">
    <source>
        <dbReference type="SAM" id="MobiDB-lite"/>
    </source>
</evidence>
<evidence type="ECO:0000256" key="11">
    <source>
        <dbReference type="HAMAP-Rule" id="MF_00059"/>
    </source>
</evidence>
<dbReference type="InterPro" id="IPR011263">
    <property type="entry name" value="DNA-dir_RNA_pol_RpoA/D/Rpb3"/>
</dbReference>
<evidence type="ECO:0000313" key="15">
    <source>
        <dbReference type="Proteomes" id="UP000178302"/>
    </source>
</evidence>
<protein>
    <recommendedName>
        <fullName evidence="3 11">DNA-directed RNA polymerase subunit alpha</fullName>
        <shortName evidence="11">RNAP subunit alpha</shortName>
        <ecNumber evidence="2 11">2.7.7.6</ecNumber>
    </recommendedName>
    <alternativeName>
        <fullName evidence="9 11">RNA polymerase subunit alpha</fullName>
    </alternativeName>
    <alternativeName>
        <fullName evidence="8 11">Transcriptase subunit alpha</fullName>
    </alternativeName>
</protein>
<feature type="region of interest" description="Alpha C-terminal domain (alpha-CTD)" evidence="11">
    <location>
        <begin position="262"/>
        <end position="331"/>
    </location>
</feature>
<keyword evidence="7 11" id="KW-0804">Transcription</keyword>
<dbReference type="GO" id="GO:0000428">
    <property type="term" value="C:DNA-directed RNA polymerase complex"/>
    <property type="evidence" value="ECO:0007669"/>
    <property type="project" value="UniProtKB-KW"/>
</dbReference>
<dbReference type="GO" id="GO:0046983">
    <property type="term" value="F:protein dimerization activity"/>
    <property type="evidence" value="ECO:0007669"/>
    <property type="project" value="InterPro"/>
</dbReference>
<dbReference type="InterPro" id="IPR011773">
    <property type="entry name" value="DNA-dir_RpoA"/>
</dbReference>
<dbReference type="Gene3D" id="2.170.120.12">
    <property type="entry name" value="DNA-directed RNA polymerase, insert domain"/>
    <property type="match status" value="1"/>
</dbReference>
<dbReference type="NCBIfam" id="NF003519">
    <property type="entry name" value="PRK05182.2-5"/>
    <property type="match status" value="1"/>
</dbReference>
<keyword evidence="4 11" id="KW-0240">DNA-directed RNA polymerase</keyword>
<dbReference type="FunFam" id="2.170.120.12:FF:000001">
    <property type="entry name" value="DNA-directed RNA polymerase subunit alpha"/>
    <property type="match status" value="1"/>
</dbReference>
<dbReference type="Gene3D" id="3.30.1360.10">
    <property type="entry name" value="RNA polymerase, RBP11-like subunit"/>
    <property type="match status" value="1"/>
</dbReference>
<organism evidence="14 15">
    <name type="scientific">Candidatus Tagabacteria bacterium RIFCSPLOWO2_01_FULL_39_11</name>
    <dbReference type="NCBI Taxonomy" id="1802295"/>
    <lineage>
        <taxon>Bacteria</taxon>
        <taxon>Candidatus Tagaibacteriota</taxon>
    </lineage>
</organism>
<dbReference type="AlphaFoldDB" id="A0A1G2LT42"/>
<evidence type="ECO:0000313" key="14">
    <source>
        <dbReference type="EMBL" id="OHA13961.1"/>
    </source>
</evidence>
<evidence type="ECO:0000256" key="4">
    <source>
        <dbReference type="ARBA" id="ARBA00022478"/>
    </source>
</evidence>
<dbReference type="NCBIfam" id="TIGR02027">
    <property type="entry name" value="rpoA"/>
    <property type="match status" value="1"/>
</dbReference>
<dbReference type="Gene3D" id="1.10.150.20">
    <property type="entry name" value="5' to 3' exonuclease, C-terminal subdomain"/>
    <property type="match status" value="1"/>
</dbReference>
<dbReference type="SUPFAM" id="SSF56553">
    <property type="entry name" value="Insert subdomain of RNA polymerase alpha subunit"/>
    <property type="match status" value="1"/>
</dbReference>
<keyword evidence="5 11" id="KW-0808">Transferase</keyword>
<name>A0A1G2LT42_9BACT</name>
<sequence>MEISLPSKLKTVSEESNKGVYEIGGLYPGYGYTLGNSLRRIMLSSLPGCAITTVKIDGVNHEFSTIAGVKEDVINIILNLKRVRFKMHTEEPQNFSTTVKAAGEFKAKHLNTPSQIEIMNPENTIATITDKDAKMTIELTVEKGLGYIPNENLKKEKIPIGTMIIDAIFTPIRKVNYEVQNMRVEDKTDYNLLRFSIETDGSLTPKEAIEKSLEILLKQLKSLIGDKETSPRAKEKKPDQSATDKKNKEEMDAKEEEKEGELPVEDDPLKIRIEDLEFSSRTLNALTFNSIRTVGGLVKKKEEDLMALEGIGNKAIKEIRHALGKLGLTLR</sequence>
<dbReference type="InterPro" id="IPR036643">
    <property type="entry name" value="RNApol_insert_sf"/>
</dbReference>
<keyword evidence="6 11" id="KW-0548">Nucleotidyltransferase</keyword>
<feature type="region of interest" description="Disordered" evidence="12">
    <location>
        <begin position="227"/>
        <end position="265"/>
    </location>
</feature>
<evidence type="ECO:0000256" key="3">
    <source>
        <dbReference type="ARBA" id="ARBA00015972"/>
    </source>
</evidence>
<dbReference type="GO" id="GO:0006351">
    <property type="term" value="P:DNA-templated transcription"/>
    <property type="evidence" value="ECO:0007669"/>
    <property type="project" value="UniProtKB-UniRule"/>
</dbReference>
<evidence type="ECO:0000256" key="10">
    <source>
        <dbReference type="ARBA" id="ARBA00048552"/>
    </source>
</evidence>
<dbReference type="InterPro" id="IPR036603">
    <property type="entry name" value="RBP11-like"/>
</dbReference>
<evidence type="ECO:0000256" key="1">
    <source>
        <dbReference type="ARBA" id="ARBA00007123"/>
    </source>
</evidence>
<dbReference type="Proteomes" id="UP000178302">
    <property type="component" value="Unassembled WGS sequence"/>
</dbReference>
<proteinExistence type="inferred from homology"/>
<dbReference type="GO" id="GO:0005737">
    <property type="term" value="C:cytoplasm"/>
    <property type="evidence" value="ECO:0007669"/>
    <property type="project" value="UniProtKB-ARBA"/>
</dbReference>
<feature type="domain" description="DNA-directed RNA polymerase RpoA/D/Rpb3-type" evidence="13">
    <location>
        <begin position="18"/>
        <end position="226"/>
    </location>
</feature>
<feature type="region of interest" description="Alpha N-terminal domain (alpha-NTD)" evidence="11">
    <location>
        <begin position="1"/>
        <end position="227"/>
    </location>
</feature>
<dbReference type="CDD" id="cd06928">
    <property type="entry name" value="RNAP_alpha_NTD"/>
    <property type="match status" value="1"/>
</dbReference>
<comment type="caution">
    <text evidence="14">The sequence shown here is derived from an EMBL/GenBank/DDBJ whole genome shotgun (WGS) entry which is preliminary data.</text>
</comment>
<dbReference type="HAMAP" id="MF_00059">
    <property type="entry name" value="RNApol_bact_RpoA"/>
    <property type="match status" value="1"/>
</dbReference>
<dbReference type="Pfam" id="PF01000">
    <property type="entry name" value="RNA_pol_A_bac"/>
    <property type="match status" value="1"/>
</dbReference>
<comment type="subunit">
    <text evidence="11">Homodimer. The RNAP catalytic core consists of 2 alpha, 1 beta, 1 beta' and 1 omega subunit. When a sigma factor is associated with the core the holoenzyme is formed, which can initiate transcription.</text>
</comment>
<comment type="similarity">
    <text evidence="1 11">Belongs to the RNA polymerase alpha chain family.</text>
</comment>
<dbReference type="EMBL" id="MHQZ01000021">
    <property type="protein sequence ID" value="OHA13961.1"/>
    <property type="molecule type" value="Genomic_DNA"/>
</dbReference>
<evidence type="ECO:0000256" key="8">
    <source>
        <dbReference type="ARBA" id="ARBA00032524"/>
    </source>
</evidence>
<evidence type="ECO:0000256" key="9">
    <source>
        <dbReference type="ARBA" id="ARBA00033070"/>
    </source>
</evidence>
<dbReference type="InterPro" id="IPR011260">
    <property type="entry name" value="RNAP_asu_C"/>
</dbReference>
<reference evidence="14 15" key="1">
    <citation type="journal article" date="2016" name="Nat. Commun.">
        <title>Thousands of microbial genomes shed light on interconnected biogeochemical processes in an aquifer system.</title>
        <authorList>
            <person name="Anantharaman K."/>
            <person name="Brown C.T."/>
            <person name="Hug L.A."/>
            <person name="Sharon I."/>
            <person name="Castelle C.J."/>
            <person name="Probst A.J."/>
            <person name="Thomas B.C."/>
            <person name="Singh A."/>
            <person name="Wilkins M.J."/>
            <person name="Karaoz U."/>
            <person name="Brodie E.L."/>
            <person name="Williams K.H."/>
            <person name="Hubbard S.S."/>
            <person name="Banfield J.F."/>
        </authorList>
    </citation>
    <scope>NUCLEOTIDE SEQUENCE [LARGE SCALE GENOMIC DNA]</scope>
</reference>
<gene>
    <name evidence="11" type="primary">rpoA</name>
    <name evidence="14" type="ORF">A2909_02410</name>
</gene>
<dbReference type="Pfam" id="PF01193">
    <property type="entry name" value="RNA_pol_L"/>
    <property type="match status" value="1"/>
</dbReference>
<evidence type="ECO:0000256" key="5">
    <source>
        <dbReference type="ARBA" id="ARBA00022679"/>
    </source>
</evidence>
<accession>A0A1G2LT42</accession>
<dbReference type="Pfam" id="PF03118">
    <property type="entry name" value="RNA_pol_A_CTD"/>
    <property type="match status" value="1"/>
</dbReference>
<dbReference type="SMART" id="SM00662">
    <property type="entry name" value="RPOLD"/>
    <property type="match status" value="1"/>
</dbReference>
<evidence type="ECO:0000256" key="7">
    <source>
        <dbReference type="ARBA" id="ARBA00023163"/>
    </source>
</evidence>
<comment type="function">
    <text evidence="11">DNA-dependent RNA polymerase catalyzes the transcription of DNA into RNA using the four ribonucleoside triphosphates as substrates.</text>
</comment>
<dbReference type="EC" id="2.7.7.6" evidence="2 11"/>
<dbReference type="SUPFAM" id="SSF47789">
    <property type="entry name" value="C-terminal domain of RNA polymerase alpha subunit"/>
    <property type="match status" value="1"/>
</dbReference>
<comment type="domain">
    <text evidence="11">The N-terminal domain is essential for RNAP assembly and basal transcription, whereas the C-terminal domain is involved in interaction with transcriptional regulators and with upstream promoter elements.</text>
</comment>
<evidence type="ECO:0000256" key="6">
    <source>
        <dbReference type="ARBA" id="ARBA00022695"/>
    </source>
</evidence>
<evidence type="ECO:0000256" key="2">
    <source>
        <dbReference type="ARBA" id="ARBA00012418"/>
    </source>
</evidence>
<dbReference type="SUPFAM" id="SSF55257">
    <property type="entry name" value="RBP11-like subunits of RNA polymerase"/>
    <property type="match status" value="1"/>
</dbReference>
<dbReference type="InterPro" id="IPR011262">
    <property type="entry name" value="DNA-dir_RNA_pol_insert"/>
</dbReference>
<dbReference type="GO" id="GO:0003677">
    <property type="term" value="F:DNA binding"/>
    <property type="evidence" value="ECO:0007669"/>
    <property type="project" value="UniProtKB-UniRule"/>
</dbReference>
<dbReference type="GO" id="GO:0003899">
    <property type="term" value="F:DNA-directed RNA polymerase activity"/>
    <property type="evidence" value="ECO:0007669"/>
    <property type="project" value="UniProtKB-UniRule"/>
</dbReference>
<evidence type="ECO:0000259" key="13">
    <source>
        <dbReference type="SMART" id="SM00662"/>
    </source>
</evidence>
<comment type="catalytic activity">
    <reaction evidence="10 11">
        <text>RNA(n) + a ribonucleoside 5'-triphosphate = RNA(n+1) + diphosphate</text>
        <dbReference type="Rhea" id="RHEA:21248"/>
        <dbReference type="Rhea" id="RHEA-COMP:14527"/>
        <dbReference type="Rhea" id="RHEA-COMP:17342"/>
        <dbReference type="ChEBI" id="CHEBI:33019"/>
        <dbReference type="ChEBI" id="CHEBI:61557"/>
        <dbReference type="ChEBI" id="CHEBI:140395"/>
        <dbReference type="EC" id="2.7.7.6"/>
    </reaction>
</comment>